<dbReference type="EMBL" id="CP017717">
    <property type="protein sequence ID" value="AQZ60539.1"/>
    <property type="molecule type" value="Genomic_DNA"/>
</dbReference>
<organism evidence="2 3">
    <name type="scientific">[Actinomadura] parvosata subsp. kistnae</name>
    <dbReference type="NCBI Taxonomy" id="1909395"/>
    <lineage>
        <taxon>Bacteria</taxon>
        <taxon>Bacillati</taxon>
        <taxon>Actinomycetota</taxon>
        <taxon>Actinomycetes</taxon>
        <taxon>Streptosporangiales</taxon>
        <taxon>Streptosporangiaceae</taxon>
        <taxon>Nonomuraea</taxon>
    </lineage>
</organism>
<keyword evidence="1" id="KW-1133">Transmembrane helix</keyword>
<dbReference type="AlphaFoldDB" id="A0A1U9ZRH2"/>
<feature type="transmembrane region" description="Helical" evidence="1">
    <location>
        <begin position="79"/>
        <end position="99"/>
    </location>
</feature>
<dbReference type="Proteomes" id="UP000190797">
    <property type="component" value="Chromosome"/>
</dbReference>
<reference evidence="3" key="1">
    <citation type="journal article" date="2017" name="Med. Chem. Commun.">
        <title>Nonomuraea sp. ATCC 55076 harbours the largest actinomycete chromosome to date and the kistamicin biosynthetic gene cluster.</title>
        <authorList>
            <person name="Nazari B."/>
            <person name="Forneris C.C."/>
            <person name="Gibson M.I."/>
            <person name="Moon K."/>
            <person name="Schramma K.R."/>
            <person name="Seyedsayamdost M.R."/>
        </authorList>
    </citation>
    <scope>NUCLEOTIDE SEQUENCE [LARGE SCALE GENOMIC DNA]</scope>
    <source>
        <strain evidence="3">ATCC 55076</strain>
    </source>
</reference>
<dbReference type="InterPro" id="IPR009937">
    <property type="entry name" value="Phage_holin_3_6"/>
</dbReference>
<dbReference type="InterPro" id="IPR036259">
    <property type="entry name" value="MFS_trans_sf"/>
</dbReference>
<evidence type="ECO:0000313" key="2">
    <source>
        <dbReference type="EMBL" id="AQZ60539.1"/>
    </source>
</evidence>
<keyword evidence="1" id="KW-0472">Membrane</keyword>
<evidence type="ECO:0008006" key="4">
    <source>
        <dbReference type="Google" id="ProtNLM"/>
    </source>
</evidence>
<keyword evidence="3" id="KW-1185">Reference proteome</keyword>
<proteinExistence type="predicted"/>
<dbReference type="Pfam" id="PF07332">
    <property type="entry name" value="Phage_holin_3_6"/>
    <property type="match status" value="1"/>
</dbReference>
<dbReference type="STRING" id="1909395.BKM31_02525"/>
<dbReference type="SUPFAM" id="SSF103473">
    <property type="entry name" value="MFS general substrate transporter"/>
    <property type="match status" value="1"/>
</dbReference>
<feature type="transmembrane region" description="Helical" evidence="1">
    <location>
        <begin position="43"/>
        <end position="73"/>
    </location>
</feature>
<dbReference type="RefSeq" id="WP_168007714.1">
    <property type="nucleotide sequence ID" value="NZ_CP017717.1"/>
</dbReference>
<evidence type="ECO:0000313" key="3">
    <source>
        <dbReference type="Proteomes" id="UP000190797"/>
    </source>
</evidence>
<keyword evidence="1" id="KW-0812">Transmembrane</keyword>
<protein>
    <recommendedName>
        <fullName evidence="4">Phage holin family protein</fullName>
    </recommendedName>
</protein>
<gene>
    <name evidence="2" type="ORF">BKM31_02525</name>
</gene>
<name>A0A1U9ZRH2_9ACTN</name>
<evidence type="ECO:0000256" key="1">
    <source>
        <dbReference type="SAM" id="Phobius"/>
    </source>
</evidence>
<sequence length="132" mass="13800">MEEANVVNDTHKLVNDLSEQVSRLVKDELRLARMELTEKGKRAGFGAGLFGAAGMAAFFGGAALVAAVVMLLALVLPGWAAAAIVAGALFIAAAVLGLFGKNEVKRATPPVPEEAIASVKADIDMVKERARR</sequence>
<accession>A0A1U9ZRH2</accession>
<dbReference type="KEGG" id="noa:BKM31_02525"/>